<keyword evidence="1" id="KW-0175">Coiled coil</keyword>
<keyword evidence="3" id="KW-1185">Reference proteome</keyword>
<dbReference type="Proteomes" id="UP000012099">
    <property type="component" value="Unassembled WGS sequence"/>
</dbReference>
<gene>
    <name evidence="2" type="ORF">LEP1GSC035_1366</name>
</gene>
<organism evidence="2 3">
    <name type="scientific">Leptospira noguchii str. 2007001578</name>
    <dbReference type="NCBI Taxonomy" id="1049974"/>
    <lineage>
        <taxon>Bacteria</taxon>
        <taxon>Pseudomonadati</taxon>
        <taxon>Spirochaetota</taxon>
        <taxon>Spirochaetia</taxon>
        <taxon>Leptospirales</taxon>
        <taxon>Leptospiraceae</taxon>
        <taxon>Leptospira</taxon>
    </lineage>
</organism>
<evidence type="ECO:0000313" key="3">
    <source>
        <dbReference type="Proteomes" id="UP000012099"/>
    </source>
</evidence>
<comment type="caution">
    <text evidence="2">The sequence shown here is derived from an EMBL/GenBank/DDBJ whole genome shotgun (WGS) entry which is preliminary data.</text>
</comment>
<sequence>MRLKEPECELFFLKRKFQTFGNVEIKIEKNLYCVQLNVLDPDSIFEDRIYKKGETTLAKPCSVKIKGKRRELIFRKCGINEISFSYEKDDTGSIVRLEILSFSIAFIRTLKIHSDRHLLTWKKGFIFPRRTDLKNGGWERNQIYLKNIDSQLRLMKSLSKKSVYLDVLAKGKKGWSCHSIEKIGFLWSFLIGSRVEIIRSEYQYKNLTIAFHYKIVESNVSRPIPINPNTVESLFNNLTKGYWDLDYKGFAVTGIFDSLAFLESGMLWSVNQLGFALLEYLLSEHKRQVSESTLLPQELFQRVKEVVKNELKKLLKEYPNEKSNINIIENKINNSNRQSFDQDLHALLTYYKLELTKDELLEIKRRNNFVHGSAFFKKSGFPHAYKSAEKNQNALVLVLRKILLKMLGYSGPIFKTSELGHPIVKI</sequence>
<proteinExistence type="predicted"/>
<dbReference type="RefSeq" id="WP_002178623.1">
    <property type="nucleotide sequence ID" value="NZ_AHMH02000147.1"/>
</dbReference>
<reference evidence="2 3" key="1">
    <citation type="submission" date="2013-01" db="EMBL/GenBank/DDBJ databases">
        <authorList>
            <person name="Harkins D.M."/>
            <person name="Durkin A.S."/>
            <person name="Brinkac L.M."/>
            <person name="Haft D.H."/>
            <person name="Selengut J.D."/>
            <person name="Sanka R."/>
            <person name="DePew J."/>
            <person name="Purushe J."/>
            <person name="Whelen A.C."/>
            <person name="Vinetz J.M."/>
            <person name="Sutton G.G."/>
            <person name="Nierman W.C."/>
            <person name="Fouts D.E."/>
        </authorList>
    </citation>
    <scope>NUCLEOTIDE SEQUENCE [LARGE SCALE GENOMIC DNA]</scope>
    <source>
        <strain evidence="2 3">2007001578</strain>
    </source>
</reference>
<protein>
    <recommendedName>
        <fullName evidence="4">ApeA N-terminal domain-containing protein</fullName>
    </recommendedName>
</protein>
<evidence type="ECO:0000313" key="2">
    <source>
        <dbReference type="EMBL" id="EMM98599.1"/>
    </source>
</evidence>
<dbReference type="EMBL" id="AHMH02000147">
    <property type="protein sequence ID" value="EMM98599.1"/>
    <property type="molecule type" value="Genomic_DNA"/>
</dbReference>
<feature type="coiled-coil region" evidence="1">
    <location>
        <begin position="304"/>
        <end position="331"/>
    </location>
</feature>
<accession>A0ABN0IVK0</accession>
<name>A0ABN0IVK0_9LEPT</name>
<evidence type="ECO:0008006" key="4">
    <source>
        <dbReference type="Google" id="ProtNLM"/>
    </source>
</evidence>
<evidence type="ECO:0000256" key="1">
    <source>
        <dbReference type="SAM" id="Coils"/>
    </source>
</evidence>